<reference evidence="1" key="1">
    <citation type="submission" date="2022-01" db="EMBL/GenBank/DDBJ databases">
        <authorList>
            <person name="King R."/>
        </authorList>
    </citation>
    <scope>NUCLEOTIDE SEQUENCE</scope>
</reference>
<feature type="non-terminal residue" evidence="1">
    <location>
        <position position="1"/>
    </location>
</feature>
<keyword evidence="2" id="KW-1185">Reference proteome</keyword>
<evidence type="ECO:0000313" key="1">
    <source>
        <dbReference type="EMBL" id="CAH1105985.1"/>
    </source>
</evidence>
<name>A0A9P0CUA1_9CUCU</name>
<organism evidence="1 2">
    <name type="scientific">Psylliodes chrysocephalus</name>
    <dbReference type="NCBI Taxonomy" id="3402493"/>
    <lineage>
        <taxon>Eukaryota</taxon>
        <taxon>Metazoa</taxon>
        <taxon>Ecdysozoa</taxon>
        <taxon>Arthropoda</taxon>
        <taxon>Hexapoda</taxon>
        <taxon>Insecta</taxon>
        <taxon>Pterygota</taxon>
        <taxon>Neoptera</taxon>
        <taxon>Endopterygota</taxon>
        <taxon>Coleoptera</taxon>
        <taxon>Polyphaga</taxon>
        <taxon>Cucujiformia</taxon>
        <taxon>Chrysomeloidea</taxon>
        <taxon>Chrysomelidae</taxon>
        <taxon>Galerucinae</taxon>
        <taxon>Alticini</taxon>
        <taxon>Psylliodes</taxon>
    </lineage>
</organism>
<protein>
    <submittedName>
        <fullName evidence="1">Uncharacterized protein</fullName>
    </submittedName>
</protein>
<sequence length="153" mass="17256">PLLVIHCGTLANLILRGTVLLRVFFSCVSAGRVSSHYKMTKFYLLLLLPIIVSFADEFSDCKCKEGYSPQNDTSGNVYCRGNVVKSVRSILPCNIIFKPDCTCGSEATSVVQDSSGTWCGRFIDGKEDRRWECENKNDWEAFYQEHPEEKPKS</sequence>
<dbReference type="EMBL" id="OV651814">
    <property type="protein sequence ID" value="CAH1105985.1"/>
    <property type="molecule type" value="Genomic_DNA"/>
</dbReference>
<dbReference type="AlphaFoldDB" id="A0A9P0CUA1"/>
<accession>A0A9P0CUA1</accession>
<evidence type="ECO:0000313" key="2">
    <source>
        <dbReference type="Proteomes" id="UP001153636"/>
    </source>
</evidence>
<gene>
    <name evidence="1" type="ORF">PSYICH_LOCUS7298</name>
</gene>
<dbReference type="Proteomes" id="UP001153636">
    <property type="component" value="Chromosome 2"/>
</dbReference>
<proteinExistence type="predicted"/>
<dbReference type="OrthoDB" id="6676381at2759"/>